<evidence type="ECO:0000259" key="9">
    <source>
        <dbReference type="Pfam" id="PF01545"/>
    </source>
</evidence>
<dbReference type="InterPro" id="IPR002524">
    <property type="entry name" value="Cation_efflux"/>
</dbReference>
<keyword evidence="5 8" id="KW-1133">Transmembrane helix</keyword>
<dbReference type="PANTHER" id="PTHR43840">
    <property type="entry name" value="MITOCHONDRIAL METAL TRANSPORTER 1-RELATED"/>
    <property type="match status" value="1"/>
</dbReference>
<evidence type="ECO:0000256" key="1">
    <source>
        <dbReference type="ARBA" id="ARBA00004127"/>
    </source>
</evidence>
<feature type="domain" description="Cation efflux protein transmembrane" evidence="9">
    <location>
        <begin position="66"/>
        <end position="253"/>
    </location>
</feature>
<dbReference type="Gene3D" id="3.30.70.1350">
    <property type="entry name" value="Cation efflux protein, cytoplasmic domain"/>
    <property type="match status" value="1"/>
</dbReference>
<dbReference type="SUPFAM" id="SSF160240">
    <property type="entry name" value="Cation efflux protein cytoplasmic domain-like"/>
    <property type="match status" value="1"/>
</dbReference>
<dbReference type="Pfam" id="PF16916">
    <property type="entry name" value="ZT_dimer"/>
    <property type="match status" value="1"/>
</dbReference>
<dbReference type="Gene3D" id="1.20.1510.10">
    <property type="entry name" value="Cation efflux protein transmembrane domain"/>
    <property type="match status" value="1"/>
</dbReference>
<gene>
    <name evidence="11" type="ORF">EVEC_LOCUS11818</name>
</gene>
<evidence type="ECO:0000256" key="7">
    <source>
        <dbReference type="ARBA" id="ARBA00023136"/>
    </source>
</evidence>
<dbReference type="InterPro" id="IPR036837">
    <property type="entry name" value="Cation_efflux_CTD_sf"/>
</dbReference>
<evidence type="ECO:0000313" key="13">
    <source>
        <dbReference type="WBParaSite" id="EVEC_0001264001-mRNA-1"/>
    </source>
</evidence>
<dbReference type="PANTHER" id="PTHR43840:SF8">
    <property type="entry name" value="CATION EFFLUX PROTEIN CYTOPLASMIC DOMAIN-CONTAINING PROTEIN"/>
    <property type="match status" value="1"/>
</dbReference>
<dbReference type="Pfam" id="PF01545">
    <property type="entry name" value="Cation_efflux"/>
    <property type="match status" value="1"/>
</dbReference>
<dbReference type="Proteomes" id="UP000274131">
    <property type="component" value="Unassembled WGS sequence"/>
</dbReference>
<feature type="transmembrane region" description="Helical" evidence="8">
    <location>
        <begin position="167"/>
        <end position="186"/>
    </location>
</feature>
<dbReference type="FunFam" id="1.20.1510.10:FF:000005">
    <property type="entry name" value="Putative Cation diffusion facilitator 1"/>
    <property type="match status" value="1"/>
</dbReference>
<comment type="similarity">
    <text evidence="2">Belongs to the cation diffusion facilitator (CDF) transporter (TC 2.A.4) family. SLC30A subfamily.</text>
</comment>
<keyword evidence="12" id="KW-1185">Reference proteome</keyword>
<evidence type="ECO:0000259" key="10">
    <source>
        <dbReference type="Pfam" id="PF16916"/>
    </source>
</evidence>
<keyword evidence="3" id="KW-0813">Transport</keyword>
<keyword evidence="6" id="KW-0406">Ion transport</keyword>
<dbReference type="SUPFAM" id="SSF161111">
    <property type="entry name" value="Cation efflux protein transmembrane domain-like"/>
    <property type="match status" value="1"/>
</dbReference>
<dbReference type="GO" id="GO:0008324">
    <property type="term" value="F:monoatomic cation transmembrane transporter activity"/>
    <property type="evidence" value="ECO:0007669"/>
    <property type="project" value="InterPro"/>
</dbReference>
<keyword evidence="7 8" id="KW-0472">Membrane</keyword>
<evidence type="ECO:0000256" key="3">
    <source>
        <dbReference type="ARBA" id="ARBA00022448"/>
    </source>
</evidence>
<name>A0A0N4VNS2_ENTVE</name>
<dbReference type="EMBL" id="UXUI01012758">
    <property type="protein sequence ID" value="VDD97067.1"/>
    <property type="molecule type" value="Genomic_DNA"/>
</dbReference>
<dbReference type="FunFam" id="3.30.70.1350:FF:000001">
    <property type="entry name" value="Metal tolerance protein 11"/>
    <property type="match status" value="1"/>
</dbReference>
<dbReference type="InterPro" id="IPR058533">
    <property type="entry name" value="Cation_efflux_TM"/>
</dbReference>
<evidence type="ECO:0000256" key="6">
    <source>
        <dbReference type="ARBA" id="ARBA00023065"/>
    </source>
</evidence>
<dbReference type="InterPro" id="IPR027469">
    <property type="entry name" value="Cation_efflux_TMD_sf"/>
</dbReference>
<sequence>MFVVDLCNELRERRKKSRVQKFYDYQQYLEEKVKEDQEILDGQHNTAQINAAERKAKRWDKWLARITFLLNVLMITAKIIAAYFSHSWAIIGSVVDSIMDVTSGSVVWLCVRATQKTNRYEYPLGKNRLESLSAILVAAIMVMTNIIVIGEAVLSTINNTVNPVVDVATLSIMCTGTVLKSILYFFCRRQKTTGSKILAMDQRNDVVTNVVALIAAYIGHRWWKYTDPIGAVCVCTFIIVGWTRTALEEVPLLVGKAARPEFINRISKIAVNHDEHIKNLDTVIVYHLGANFIVELHVVMDPEMKLKDTHDISESLQTKLERLPYVERAFVHCDYEFDGDEHINLLNIRS</sequence>
<evidence type="ECO:0000256" key="2">
    <source>
        <dbReference type="ARBA" id="ARBA00008873"/>
    </source>
</evidence>
<dbReference type="WBParaSite" id="EVEC_0001264001-mRNA-1">
    <property type="protein sequence ID" value="EVEC_0001264001-mRNA-1"/>
    <property type="gene ID" value="EVEC_0001264001"/>
</dbReference>
<feature type="transmembrane region" description="Helical" evidence="8">
    <location>
        <begin position="132"/>
        <end position="155"/>
    </location>
</feature>
<dbReference type="GO" id="GO:0012505">
    <property type="term" value="C:endomembrane system"/>
    <property type="evidence" value="ECO:0007669"/>
    <property type="project" value="UniProtKB-SubCell"/>
</dbReference>
<reference evidence="11 12" key="2">
    <citation type="submission" date="2018-10" db="EMBL/GenBank/DDBJ databases">
        <authorList>
            <consortium name="Pathogen Informatics"/>
        </authorList>
    </citation>
    <scope>NUCLEOTIDE SEQUENCE [LARGE SCALE GENOMIC DNA]</scope>
</reference>
<dbReference type="InterPro" id="IPR050291">
    <property type="entry name" value="CDF_Transporter"/>
</dbReference>
<dbReference type="STRING" id="51028.A0A0N4VNS2"/>
<keyword evidence="4 8" id="KW-0812">Transmembrane</keyword>
<comment type="subcellular location">
    <subcellularLocation>
        <location evidence="1">Endomembrane system</location>
        <topology evidence="1">Multi-pass membrane protein</topology>
    </subcellularLocation>
</comment>
<dbReference type="InterPro" id="IPR027470">
    <property type="entry name" value="Cation_efflux_CTD"/>
</dbReference>
<feature type="transmembrane region" description="Helical" evidence="8">
    <location>
        <begin position="62"/>
        <end position="84"/>
    </location>
</feature>
<evidence type="ECO:0000313" key="12">
    <source>
        <dbReference type="Proteomes" id="UP000274131"/>
    </source>
</evidence>
<dbReference type="NCBIfam" id="TIGR01297">
    <property type="entry name" value="CDF"/>
    <property type="match status" value="1"/>
</dbReference>
<evidence type="ECO:0000256" key="8">
    <source>
        <dbReference type="SAM" id="Phobius"/>
    </source>
</evidence>
<evidence type="ECO:0000256" key="5">
    <source>
        <dbReference type="ARBA" id="ARBA00022989"/>
    </source>
</evidence>
<evidence type="ECO:0000313" key="11">
    <source>
        <dbReference type="EMBL" id="VDD97067.1"/>
    </source>
</evidence>
<dbReference type="GO" id="GO:0016020">
    <property type="term" value="C:membrane"/>
    <property type="evidence" value="ECO:0007669"/>
    <property type="project" value="InterPro"/>
</dbReference>
<accession>A0A0N4VNS2</accession>
<dbReference type="OrthoDB" id="78296at2759"/>
<reference evidence="13" key="1">
    <citation type="submission" date="2017-02" db="UniProtKB">
        <authorList>
            <consortium name="WormBaseParasite"/>
        </authorList>
    </citation>
    <scope>IDENTIFICATION</scope>
</reference>
<feature type="transmembrane region" description="Helical" evidence="8">
    <location>
        <begin position="90"/>
        <end position="111"/>
    </location>
</feature>
<feature type="transmembrane region" description="Helical" evidence="8">
    <location>
        <begin position="206"/>
        <end position="223"/>
    </location>
</feature>
<feature type="domain" description="Cation efflux protein cytoplasmic" evidence="10">
    <location>
        <begin position="259"/>
        <end position="334"/>
    </location>
</feature>
<dbReference type="AlphaFoldDB" id="A0A0N4VNS2"/>
<proteinExistence type="inferred from homology"/>
<organism evidence="13">
    <name type="scientific">Enterobius vermicularis</name>
    <name type="common">Human pinworm</name>
    <dbReference type="NCBI Taxonomy" id="51028"/>
    <lineage>
        <taxon>Eukaryota</taxon>
        <taxon>Metazoa</taxon>
        <taxon>Ecdysozoa</taxon>
        <taxon>Nematoda</taxon>
        <taxon>Chromadorea</taxon>
        <taxon>Rhabditida</taxon>
        <taxon>Spirurina</taxon>
        <taxon>Oxyuridomorpha</taxon>
        <taxon>Oxyuroidea</taxon>
        <taxon>Oxyuridae</taxon>
        <taxon>Enterobius</taxon>
    </lineage>
</organism>
<protein>
    <submittedName>
        <fullName evidence="13">ZT_dimer domain-containing protein</fullName>
    </submittedName>
</protein>
<evidence type="ECO:0000256" key="4">
    <source>
        <dbReference type="ARBA" id="ARBA00022692"/>
    </source>
</evidence>